<evidence type="ECO:0000256" key="2">
    <source>
        <dbReference type="ARBA" id="ARBA00022490"/>
    </source>
</evidence>
<dbReference type="InterPro" id="IPR051552">
    <property type="entry name" value="HptR"/>
</dbReference>
<evidence type="ECO:0000313" key="12">
    <source>
        <dbReference type="Proteomes" id="UP000266340"/>
    </source>
</evidence>
<gene>
    <name evidence="11" type="ORF">D3H35_10355</name>
</gene>
<comment type="subcellular location">
    <subcellularLocation>
        <location evidence="1">Cytoplasm</location>
    </subcellularLocation>
</comment>
<dbReference type="Gene3D" id="1.10.10.60">
    <property type="entry name" value="Homeodomain-like"/>
    <property type="match status" value="2"/>
</dbReference>
<sequence>MYNLLLVDDEEAVVKGLAYDIEWSDLTITGVYKAYSVSQALALMEQTRIDIVVSDISMPEADGIELAAEIRKRRPAVSIVFLSGHDDFVYAQKAIELGVAHYLTKPVDYEELKDKIRSTVRQLERELFREDALRSAKESLERMHPLLQERALHAWVVKGTESPLTHADKFSSAGLVFETGDVFIPVVLRAEDEEAGGPAGAEAGVREIALKELAEEWLLHGKESFFFPSEPGQWVLLYREPNLEEAAKAAKYMEEMAEPFKESAKRTLGCGISVFFGGMSEADGVSGAYRKLDSTVRRTNADAAGVILFADRPSAGAVAYERLESLYETPELSLLLDKLDMNKAMERIDLIFQEIDRREPVDMTALLEIYHVVSGVVIHASLRNGMSLAGWAGDNERMLYPFLSDGKSADLKKWCQSVIQAFILHLRGMENKRFNRLAEQAKRIVDEQYARDVSVAEIASYLYVHPNYLTRVFKSETGLSLMDYISKRRIEQAKGLLAQPGFKVYEVAERVGYESIAHFNRMFKRETGMSPKDYQKTISKP</sequence>
<evidence type="ECO:0000256" key="8">
    <source>
        <dbReference type="PROSITE-ProRule" id="PRU00169"/>
    </source>
</evidence>
<dbReference type="SUPFAM" id="SSF46689">
    <property type="entry name" value="Homeodomain-like"/>
    <property type="match status" value="2"/>
</dbReference>
<dbReference type="AlphaFoldDB" id="A0A398CWW2"/>
<dbReference type="PROSITE" id="PS01124">
    <property type="entry name" value="HTH_ARAC_FAMILY_2"/>
    <property type="match status" value="1"/>
</dbReference>
<dbReference type="CDD" id="cd17536">
    <property type="entry name" value="REC_YesN-like"/>
    <property type="match status" value="1"/>
</dbReference>
<dbReference type="EMBL" id="QXJM01000032">
    <property type="protein sequence ID" value="RIE03691.1"/>
    <property type="molecule type" value="Genomic_DNA"/>
</dbReference>
<organism evidence="11 12">
    <name type="scientific">Cohnella faecalis</name>
    <dbReference type="NCBI Taxonomy" id="2315694"/>
    <lineage>
        <taxon>Bacteria</taxon>
        <taxon>Bacillati</taxon>
        <taxon>Bacillota</taxon>
        <taxon>Bacilli</taxon>
        <taxon>Bacillales</taxon>
        <taxon>Paenibacillaceae</taxon>
        <taxon>Cohnella</taxon>
    </lineage>
</organism>
<evidence type="ECO:0000256" key="3">
    <source>
        <dbReference type="ARBA" id="ARBA00022553"/>
    </source>
</evidence>
<dbReference type="Pfam" id="PF12833">
    <property type="entry name" value="HTH_18"/>
    <property type="match status" value="1"/>
</dbReference>
<dbReference type="SMART" id="SM00342">
    <property type="entry name" value="HTH_ARAC"/>
    <property type="match status" value="1"/>
</dbReference>
<dbReference type="OrthoDB" id="2543932at2"/>
<keyword evidence="5" id="KW-0805">Transcription regulation</keyword>
<keyword evidence="4" id="KW-0902">Two-component regulatory system</keyword>
<keyword evidence="7" id="KW-0804">Transcription</keyword>
<comment type="caution">
    <text evidence="11">The sequence shown here is derived from an EMBL/GenBank/DDBJ whole genome shotgun (WGS) entry which is preliminary data.</text>
</comment>
<dbReference type="PRINTS" id="PR00032">
    <property type="entry name" value="HTHARAC"/>
</dbReference>
<keyword evidence="2" id="KW-0963">Cytoplasm</keyword>
<dbReference type="InterPro" id="IPR018062">
    <property type="entry name" value="HTH_AraC-typ_CS"/>
</dbReference>
<dbReference type="GO" id="GO:0005737">
    <property type="term" value="C:cytoplasm"/>
    <property type="evidence" value="ECO:0007669"/>
    <property type="project" value="UniProtKB-SubCell"/>
</dbReference>
<name>A0A398CWW2_9BACL</name>
<accession>A0A398CWW2</accession>
<dbReference type="PROSITE" id="PS00041">
    <property type="entry name" value="HTH_ARAC_FAMILY_1"/>
    <property type="match status" value="1"/>
</dbReference>
<feature type="domain" description="Response regulatory" evidence="10">
    <location>
        <begin position="3"/>
        <end position="120"/>
    </location>
</feature>
<evidence type="ECO:0000256" key="5">
    <source>
        <dbReference type="ARBA" id="ARBA00023015"/>
    </source>
</evidence>
<keyword evidence="12" id="KW-1185">Reference proteome</keyword>
<protein>
    <submittedName>
        <fullName evidence="11">Response regulator</fullName>
    </submittedName>
</protein>
<dbReference type="GO" id="GO:0003700">
    <property type="term" value="F:DNA-binding transcription factor activity"/>
    <property type="evidence" value="ECO:0007669"/>
    <property type="project" value="InterPro"/>
</dbReference>
<dbReference type="SMART" id="SM00448">
    <property type="entry name" value="REC"/>
    <property type="match status" value="1"/>
</dbReference>
<evidence type="ECO:0000313" key="11">
    <source>
        <dbReference type="EMBL" id="RIE03691.1"/>
    </source>
</evidence>
<dbReference type="InterPro" id="IPR020449">
    <property type="entry name" value="Tscrpt_reg_AraC-type_HTH"/>
</dbReference>
<dbReference type="PROSITE" id="PS50110">
    <property type="entry name" value="RESPONSE_REGULATORY"/>
    <property type="match status" value="1"/>
</dbReference>
<dbReference type="PANTHER" id="PTHR42713">
    <property type="entry name" value="HISTIDINE KINASE-RELATED"/>
    <property type="match status" value="1"/>
</dbReference>
<proteinExistence type="predicted"/>
<evidence type="ECO:0000256" key="7">
    <source>
        <dbReference type="ARBA" id="ARBA00023163"/>
    </source>
</evidence>
<dbReference type="InterPro" id="IPR018060">
    <property type="entry name" value="HTH_AraC"/>
</dbReference>
<dbReference type="InterPro" id="IPR001789">
    <property type="entry name" value="Sig_transdc_resp-reg_receiver"/>
</dbReference>
<dbReference type="InterPro" id="IPR009057">
    <property type="entry name" value="Homeodomain-like_sf"/>
</dbReference>
<dbReference type="PANTHER" id="PTHR42713:SF3">
    <property type="entry name" value="TRANSCRIPTIONAL REGULATORY PROTEIN HPTR"/>
    <property type="match status" value="1"/>
</dbReference>
<evidence type="ECO:0000256" key="4">
    <source>
        <dbReference type="ARBA" id="ARBA00023012"/>
    </source>
</evidence>
<keyword evidence="3 8" id="KW-0597">Phosphoprotein</keyword>
<keyword evidence="6" id="KW-0238">DNA-binding</keyword>
<dbReference type="Gene3D" id="3.40.50.2300">
    <property type="match status" value="1"/>
</dbReference>
<evidence type="ECO:0000259" key="10">
    <source>
        <dbReference type="PROSITE" id="PS50110"/>
    </source>
</evidence>
<dbReference type="Proteomes" id="UP000266340">
    <property type="component" value="Unassembled WGS sequence"/>
</dbReference>
<feature type="modified residue" description="4-aspartylphosphate" evidence="8">
    <location>
        <position position="55"/>
    </location>
</feature>
<dbReference type="RefSeq" id="WP_119149060.1">
    <property type="nucleotide sequence ID" value="NZ_JBHSOV010000021.1"/>
</dbReference>
<dbReference type="GO" id="GO:0043565">
    <property type="term" value="F:sequence-specific DNA binding"/>
    <property type="evidence" value="ECO:0007669"/>
    <property type="project" value="InterPro"/>
</dbReference>
<evidence type="ECO:0000256" key="6">
    <source>
        <dbReference type="ARBA" id="ARBA00023125"/>
    </source>
</evidence>
<dbReference type="InterPro" id="IPR011006">
    <property type="entry name" value="CheY-like_superfamily"/>
</dbReference>
<evidence type="ECO:0000256" key="1">
    <source>
        <dbReference type="ARBA" id="ARBA00004496"/>
    </source>
</evidence>
<evidence type="ECO:0000259" key="9">
    <source>
        <dbReference type="PROSITE" id="PS01124"/>
    </source>
</evidence>
<reference evidence="11 12" key="1">
    <citation type="submission" date="2018-09" db="EMBL/GenBank/DDBJ databases">
        <title>Cohnella cavernae sp. nov., isolated from a karst cave.</title>
        <authorList>
            <person name="Zhu H."/>
        </authorList>
    </citation>
    <scope>NUCLEOTIDE SEQUENCE [LARGE SCALE GENOMIC DNA]</scope>
    <source>
        <strain evidence="11 12">K2E09-144</strain>
    </source>
</reference>
<dbReference type="Pfam" id="PF00072">
    <property type="entry name" value="Response_reg"/>
    <property type="match status" value="1"/>
</dbReference>
<feature type="domain" description="HTH araC/xylS-type" evidence="9">
    <location>
        <begin position="439"/>
        <end position="537"/>
    </location>
</feature>
<dbReference type="SUPFAM" id="SSF52172">
    <property type="entry name" value="CheY-like"/>
    <property type="match status" value="1"/>
</dbReference>
<dbReference type="GO" id="GO:0000160">
    <property type="term" value="P:phosphorelay signal transduction system"/>
    <property type="evidence" value="ECO:0007669"/>
    <property type="project" value="UniProtKB-KW"/>
</dbReference>